<protein>
    <submittedName>
        <fullName evidence="2">FkbM family methyltransferase</fullName>
    </submittedName>
</protein>
<name>A0A369TJV7_9RHOB</name>
<dbReference type="InterPro" id="IPR052514">
    <property type="entry name" value="SAM-dependent_MTase"/>
</dbReference>
<dbReference type="NCBIfam" id="TIGR01444">
    <property type="entry name" value="fkbM_fam"/>
    <property type="match status" value="1"/>
</dbReference>
<dbReference type="RefSeq" id="WP_114512560.1">
    <property type="nucleotide sequence ID" value="NZ_QPMK01000019.1"/>
</dbReference>
<dbReference type="PANTHER" id="PTHR34203:SF15">
    <property type="entry name" value="SLL1173 PROTEIN"/>
    <property type="match status" value="1"/>
</dbReference>
<organism evidence="2 3">
    <name type="scientific">Thalassococcus profundi</name>
    <dbReference type="NCBI Taxonomy" id="2282382"/>
    <lineage>
        <taxon>Bacteria</taxon>
        <taxon>Pseudomonadati</taxon>
        <taxon>Pseudomonadota</taxon>
        <taxon>Alphaproteobacteria</taxon>
        <taxon>Rhodobacterales</taxon>
        <taxon>Roseobacteraceae</taxon>
        <taxon>Thalassococcus</taxon>
    </lineage>
</organism>
<dbReference type="InterPro" id="IPR006342">
    <property type="entry name" value="FkbM_mtfrase"/>
</dbReference>
<dbReference type="EMBL" id="QPMK01000019">
    <property type="protein sequence ID" value="RDD64675.1"/>
    <property type="molecule type" value="Genomic_DNA"/>
</dbReference>
<feature type="domain" description="Methyltransferase FkbM" evidence="1">
    <location>
        <begin position="77"/>
        <end position="213"/>
    </location>
</feature>
<accession>A0A369TJV7</accession>
<dbReference type="Pfam" id="PF05050">
    <property type="entry name" value="Methyltransf_21"/>
    <property type="match status" value="1"/>
</dbReference>
<evidence type="ECO:0000313" key="3">
    <source>
        <dbReference type="Proteomes" id="UP000253977"/>
    </source>
</evidence>
<evidence type="ECO:0000313" key="2">
    <source>
        <dbReference type="EMBL" id="RDD64675.1"/>
    </source>
</evidence>
<evidence type="ECO:0000259" key="1">
    <source>
        <dbReference type="Pfam" id="PF05050"/>
    </source>
</evidence>
<dbReference type="OrthoDB" id="9812600at2"/>
<dbReference type="PANTHER" id="PTHR34203">
    <property type="entry name" value="METHYLTRANSFERASE, FKBM FAMILY PROTEIN"/>
    <property type="match status" value="1"/>
</dbReference>
<sequence>MNQITLEQPACSPRFGFSIAENAYGRYCIPDAFRKRDLPDLLCSGAVYEPRTLHFLRRALDETGGDIVTGGAFLGDFLPALHDRLAPDARIHSFEPAPLTHAAACHTIILNGLDRVTLPKVAVGAHDGILPLQVMRREGGAPLAAAARIAPGGEGSHVAMVKAMRIDDLVPAGRRVTILQLDLEGFELEALKGAAGLIARNRPILVLDESRANAREAYLAHLSDAFPQIGYHAAGSTETNVILLPEG</sequence>
<proteinExistence type="predicted"/>
<dbReference type="GO" id="GO:0032259">
    <property type="term" value="P:methylation"/>
    <property type="evidence" value="ECO:0007669"/>
    <property type="project" value="UniProtKB-KW"/>
</dbReference>
<comment type="caution">
    <text evidence="2">The sequence shown here is derived from an EMBL/GenBank/DDBJ whole genome shotgun (WGS) entry which is preliminary data.</text>
</comment>
<dbReference type="Gene3D" id="3.40.50.150">
    <property type="entry name" value="Vaccinia Virus protein VP39"/>
    <property type="match status" value="1"/>
</dbReference>
<keyword evidence="2" id="KW-0808">Transferase</keyword>
<keyword evidence="2" id="KW-0489">Methyltransferase</keyword>
<keyword evidence="3" id="KW-1185">Reference proteome</keyword>
<dbReference type="GO" id="GO:0008168">
    <property type="term" value="F:methyltransferase activity"/>
    <property type="evidence" value="ECO:0007669"/>
    <property type="project" value="UniProtKB-KW"/>
</dbReference>
<gene>
    <name evidence="2" type="ORF">DU478_19120</name>
</gene>
<dbReference type="InterPro" id="IPR029063">
    <property type="entry name" value="SAM-dependent_MTases_sf"/>
</dbReference>
<dbReference type="AlphaFoldDB" id="A0A369TJV7"/>
<dbReference type="Proteomes" id="UP000253977">
    <property type="component" value="Unassembled WGS sequence"/>
</dbReference>
<dbReference type="SUPFAM" id="SSF53335">
    <property type="entry name" value="S-adenosyl-L-methionine-dependent methyltransferases"/>
    <property type="match status" value="1"/>
</dbReference>
<reference evidence="2 3" key="1">
    <citation type="submission" date="2018-07" db="EMBL/GenBank/DDBJ databases">
        <title>Thalassococcus profundi sp. nov., a marine bacterium isolated from deep seawater of Okinawa Trough.</title>
        <authorList>
            <person name="Yu M."/>
        </authorList>
    </citation>
    <scope>NUCLEOTIDE SEQUENCE [LARGE SCALE GENOMIC DNA]</scope>
    <source>
        <strain evidence="2 3">WRAS1</strain>
    </source>
</reference>